<sequence>MAATFLTLLFISLLQCATEAQQPPSTLPDCHTIEGKLDPVTFITTHCVNGAWPSSATGPNAIAFLPNATNVLTLIATVFPFGDPQPLTSARLPNLSRLRLKNVRSLDASGGAADEDPFPFGWFTSGLERPRITEVVLEGVFLSSVTKEMFDGYTGLKKLALINCGISTIHPRSLFALAPQPGQPAVLTEFAVENDRALTVFPWDVLRPVANINSKSQLSPNNPWLSSIGHAEASDAFFLHKLDVLTITGNDISFFPRAILSSVSKADAARIVFADNPNACGDCTNYRQVPLVRWVIAAIGRSLRLTCHAADGSQRTGDGNAAYFHRNPDCSLGS</sequence>
<organism evidence="2 3">
    <name type="scientific">Hypsibius exemplaris</name>
    <name type="common">Freshwater tardigrade</name>
    <dbReference type="NCBI Taxonomy" id="2072580"/>
    <lineage>
        <taxon>Eukaryota</taxon>
        <taxon>Metazoa</taxon>
        <taxon>Ecdysozoa</taxon>
        <taxon>Tardigrada</taxon>
        <taxon>Eutardigrada</taxon>
        <taxon>Parachela</taxon>
        <taxon>Hypsibioidea</taxon>
        <taxon>Hypsibiidae</taxon>
        <taxon>Hypsibius</taxon>
    </lineage>
</organism>
<dbReference type="InterPro" id="IPR032675">
    <property type="entry name" value="LRR_dom_sf"/>
</dbReference>
<dbReference type="AlphaFoldDB" id="A0A1W0WAG0"/>
<evidence type="ECO:0000256" key="1">
    <source>
        <dbReference type="SAM" id="SignalP"/>
    </source>
</evidence>
<dbReference type="SUPFAM" id="SSF52058">
    <property type="entry name" value="L domain-like"/>
    <property type="match status" value="1"/>
</dbReference>
<keyword evidence="1" id="KW-0732">Signal</keyword>
<feature type="chain" id="PRO_5013229732" description="Receptor L-domain domain-containing protein" evidence="1">
    <location>
        <begin position="21"/>
        <end position="334"/>
    </location>
</feature>
<proteinExistence type="predicted"/>
<comment type="caution">
    <text evidence="2">The sequence shown here is derived from an EMBL/GenBank/DDBJ whole genome shotgun (WGS) entry which is preliminary data.</text>
</comment>
<protein>
    <recommendedName>
        <fullName evidence="4">Receptor L-domain domain-containing protein</fullName>
    </recommendedName>
</protein>
<gene>
    <name evidence="2" type="ORF">BV898_13577</name>
</gene>
<dbReference type="Proteomes" id="UP000192578">
    <property type="component" value="Unassembled WGS sequence"/>
</dbReference>
<accession>A0A1W0WAG0</accession>
<evidence type="ECO:0008006" key="4">
    <source>
        <dbReference type="Google" id="ProtNLM"/>
    </source>
</evidence>
<dbReference type="Gene3D" id="3.80.10.10">
    <property type="entry name" value="Ribonuclease Inhibitor"/>
    <property type="match status" value="1"/>
</dbReference>
<dbReference type="EMBL" id="MTYJ01000152">
    <property type="protein sequence ID" value="OQV12160.1"/>
    <property type="molecule type" value="Genomic_DNA"/>
</dbReference>
<reference evidence="3" key="1">
    <citation type="submission" date="2017-01" db="EMBL/GenBank/DDBJ databases">
        <title>Comparative genomics of anhydrobiosis in the tardigrade Hypsibius dujardini.</title>
        <authorList>
            <person name="Yoshida Y."/>
            <person name="Koutsovoulos G."/>
            <person name="Laetsch D."/>
            <person name="Stevens L."/>
            <person name="Kumar S."/>
            <person name="Horikawa D."/>
            <person name="Ishino K."/>
            <person name="Komine S."/>
            <person name="Tomita M."/>
            <person name="Blaxter M."/>
            <person name="Arakawa K."/>
        </authorList>
    </citation>
    <scope>NUCLEOTIDE SEQUENCE [LARGE SCALE GENOMIC DNA]</scope>
    <source>
        <strain evidence="3">Z151</strain>
    </source>
</reference>
<evidence type="ECO:0000313" key="2">
    <source>
        <dbReference type="EMBL" id="OQV12160.1"/>
    </source>
</evidence>
<keyword evidence="3" id="KW-1185">Reference proteome</keyword>
<name>A0A1W0WAG0_HYPEX</name>
<feature type="signal peptide" evidence="1">
    <location>
        <begin position="1"/>
        <end position="20"/>
    </location>
</feature>
<evidence type="ECO:0000313" key="3">
    <source>
        <dbReference type="Proteomes" id="UP000192578"/>
    </source>
</evidence>